<dbReference type="SMART" id="SM00382">
    <property type="entry name" value="AAA"/>
    <property type="match status" value="2"/>
</dbReference>
<keyword evidence="2" id="KW-0813">Transport</keyword>
<dbReference type="RefSeq" id="WP_225979825.1">
    <property type="nucleotide sequence ID" value="NZ_CP042431.1"/>
</dbReference>
<dbReference type="GO" id="GO:0016887">
    <property type="term" value="F:ATP hydrolysis activity"/>
    <property type="evidence" value="ECO:0007669"/>
    <property type="project" value="InterPro"/>
</dbReference>
<dbReference type="InterPro" id="IPR017871">
    <property type="entry name" value="ABC_transporter-like_CS"/>
</dbReference>
<dbReference type="PANTHER" id="PTHR43117:SF4">
    <property type="entry name" value="OSMOPROTECTANT IMPORT ATP-BINDING PROTEIN OSMV"/>
    <property type="match status" value="1"/>
</dbReference>
<organism evidence="6 7">
    <name type="scientific">Pseudobacter ginsenosidimutans</name>
    <dbReference type="NCBI Taxonomy" id="661488"/>
    <lineage>
        <taxon>Bacteria</taxon>
        <taxon>Pseudomonadati</taxon>
        <taxon>Bacteroidota</taxon>
        <taxon>Chitinophagia</taxon>
        <taxon>Chitinophagales</taxon>
        <taxon>Chitinophagaceae</taxon>
        <taxon>Pseudobacter</taxon>
    </lineage>
</organism>
<feature type="domain" description="ABC transporter" evidence="5">
    <location>
        <begin position="283"/>
        <end position="506"/>
    </location>
</feature>
<proteinExistence type="inferred from homology"/>
<dbReference type="PANTHER" id="PTHR43117">
    <property type="entry name" value="OSMOPROTECTANT IMPORT ATP-BINDING PROTEIN OSMV"/>
    <property type="match status" value="1"/>
</dbReference>
<keyword evidence="7" id="KW-1185">Reference proteome</keyword>
<dbReference type="SUPFAM" id="SSF52540">
    <property type="entry name" value="P-loop containing nucleoside triphosphate hydrolases"/>
    <property type="match status" value="2"/>
</dbReference>
<gene>
    <name evidence="6" type="ORF">EV199_0950</name>
</gene>
<dbReference type="Pfam" id="PF00005">
    <property type="entry name" value="ABC_tran"/>
    <property type="match status" value="2"/>
</dbReference>
<evidence type="ECO:0000313" key="6">
    <source>
        <dbReference type="EMBL" id="RZS75090.1"/>
    </source>
</evidence>
<keyword evidence="4 6" id="KW-0067">ATP-binding</keyword>
<reference evidence="6 7" key="1">
    <citation type="submission" date="2019-02" db="EMBL/GenBank/DDBJ databases">
        <title>Genomic Encyclopedia of Type Strains, Phase IV (KMG-IV): sequencing the most valuable type-strain genomes for metagenomic binning, comparative biology and taxonomic classification.</title>
        <authorList>
            <person name="Goeker M."/>
        </authorList>
    </citation>
    <scope>NUCLEOTIDE SEQUENCE [LARGE SCALE GENOMIC DNA]</scope>
    <source>
        <strain evidence="6 7">DSM 18116</strain>
    </source>
</reference>
<evidence type="ECO:0000256" key="3">
    <source>
        <dbReference type="ARBA" id="ARBA00022741"/>
    </source>
</evidence>
<evidence type="ECO:0000256" key="2">
    <source>
        <dbReference type="ARBA" id="ARBA00022448"/>
    </source>
</evidence>
<dbReference type="PROSITE" id="PS00211">
    <property type="entry name" value="ABC_TRANSPORTER_1"/>
    <property type="match status" value="1"/>
</dbReference>
<evidence type="ECO:0000256" key="1">
    <source>
        <dbReference type="ARBA" id="ARBA00005417"/>
    </source>
</evidence>
<keyword evidence="3" id="KW-0547">Nucleotide-binding</keyword>
<evidence type="ECO:0000259" key="5">
    <source>
        <dbReference type="PROSITE" id="PS50893"/>
    </source>
</evidence>
<dbReference type="EMBL" id="SGXA01000001">
    <property type="protein sequence ID" value="RZS75090.1"/>
    <property type="molecule type" value="Genomic_DNA"/>
</dbReference>
<comment type="caution">
    <text evidence="6">The sequence shown here is derived from an EMBL/GenBank/DDBJ whole genome shotgun (WGS) entry which is preliminary data.</text>
</comment>
<comment type="similarity">
    <text evidence="1">Belongs to the ABC transporter superfamily.</text>
</comment>
<accession>A0A4Q7N0I5</accession>
<name>A0A4Q7N0I5_9BACT</name>
<evidence type="ECO:0000256" key="4">
    <source>
        <dbReference type="ARBA" id="ARBA00022840"/>
    </source>
</evidence>
<protein>
    <submittedName>
        <fullName evidence="6">Molybdate transport system ATP-binding protein</fullName>
    </submittedName>
</protein>
<feature type="domain" description="ABC transporter" evidence="5">
    <location>
        <begin position="30"/>
        <end position="265"/>
    </location>
</feature>
<dbReference type="Gene3D" id="3.40.50.300">
    <property type="entry name" value="P-loop containing nucleotide triphosphate hydrolases"/>
    <property type="match status" value="2"/>
</dbReference>
<evidence type="ECO:0000313" key="7">
    <source>
        <dbReference type="Proteomes" id="UP000293874"/>
    </source>
</evidence>
<sequence length="506" mass="56795">MQKGKQCIALFFFFYAYLFVDCNMQQSPILQLSDVSVKLGAQQVLSGITLSIHNGEQWALTGDSGSGKTVLAKTIAGHHFFSGHIRAAFGTPETYHHQIVLVEQQHKFKARNNTNDLYYQQRYNSFDAEDTITAAEALGDNITEPHVADIISILQLQPILHEPLIQLSNGENKRLQIAKALLQKPSLLILDNPFLGLDTNGRFILTEILTRLSEQKVPFLLITTPHEMPACITHVATLAMGSLVSALPKTEYIPPVQQLLPSFSPELLRSLVQPVKAEFEFAIRMKNVNVSYEEKHILKNINWEVRKGEHWSVAGPNGAGKSTLLSLLTGDNPRAYANEIYLFDRRRGSGESIWDIKKRIGYVSPELHLHFDPLATTFQAVASGLFDTIGLFRQLSTETEALVMQWLKLFELDKKAHRLLNMLSAGEQRLALLARALIKNPPVLILDEPCQGLDEITTARFRQSVNEICLLSGTTLLYVSHYQQEWPECIDKHLSLNKGEASISYS</sequence>
<dbReference type="AlphaFoldDB" id="A0A4Q7N0I5"/>
<dbReference type="InterPro" id="IPR003439">
    <property type="entry name" value="ABC_transporter-like_ATP-bd"/>
</dbReference>
<dbReference type="Proteomes" id="UP000293874">
    <property type="component" value="Unassembled WGS sequence"/>
</dbReference>
<dbReference type="InterPro" id="IPR027417">
    <property type="entry name" value="P-loop_NTPase"/>
</dbReference>
<dbReference type="InterPro" id="IPR003593">
    <property type="entry name" value="AAA+_ATPase"/>
</dbReference>
<dbReference type="GO" id="GO:0005524">
    <property type="term" value="F:ATP binding"/>
    <property type="evidence" value="ECO:0007669"/>
    <property type="project" value="UniProtKB-KW"/>
</dbReference>
<dbReference type="PROSITE" id="PS50893">
    <property type="entry name" value="ABC_TRANSPORTER_2"/>
    <property type="match status" value="2"/>
</dbReference>